<protein>
    <submittedName>
        <fullName evidence="2">Uncharacterized protein</fullName>
    </submittedName>
</protein>
<organism evidence="2 3">
    <name type="scientific">Burkholderia thailandensis</name>
    <dbReference type="NCBI Taxonomy" id="57975"/>
    <lineage>
        <taxon>Bacteria</taxon>
        <taxon>Pseudomonadati</taxon>
        <taxon>Pseudomonadota</taxon>
        <taxon>Betaproteobacteria</taxon>
        <taxon>Burkholderiales</taxon>
        <taxon>Burkholderiaceae</taxon>
        <taxon>Burkholderia</taxon>
        <taxon>pseudomallei group</taxon>
    </lineage>
</organism>
<dbReference type="Proteomes" id="UP001272137">
    <property type="component" value="Unassembled WGS sequence"/>
</dbReference>
<dbReference type="KEGG" id="btha:DR62_07465"/>
<evidence type="ECO:0000313" key="3">
    <source>
        <dbReference type="Proteomes" id="UP001272137"/>
    </source>
</evidence>
<sequence length="61" mass="6856">MGVYPRSRRPPVTPRVFAHRSGGDAAVNWRLAAFARSRRRRRSRGESRGVRGHLPGMEDAA</sequence>
<dbReference type="EMBL" id="QXCT01000001">
    <property type="protein sequence ID" value="MDW9251388.1"/>
    <property type="molecule type" value="Genomic_DNA"/>
</dbReference>
<comment type="caution">
    <text evidence="2">The sequence shown here is derived from an EMBL/GenBank/DDBJ whole genome shotgun (WGS) entry which is preliminary data.</text>
</comment>
<evidence type="ECO:0000313" key="2">
    <source>
        <dbReference type="EMBL" id="MDW9251388.1"/>
    </source>
</evidence>
<dbReference type="AlphaFoldDB" id="A0AAW9CQP5"/>
<gene>
    <name evidence="2" type="ORF">C7S16_7012</name>
</gene>
<feature type="region of interest" description="Disordered" evidence="1">
    <location>
        <begin position="36"/>
        <end position="61"/>
    </location>
</feature>
<reference evidence="2" key="1">
    <citation type="submission" date="2018-08" db="EMBL/GenBank/DDBJ databases">
        <title>Identification of Burkholderia cepacia strains that express a Burkholderia pseudomallei-like capsular polysaccharide.</title>
        <authorList>
            <person name="Burtnick M.N."/>
            <person name="Vongsouvath M."/>
            <person name="Newton P."/>
            <person name="Wuthiekanun V."/>
            <person name="Limmathurotsakul D."/>
            <person name="Brett P.J."/>
            <person name="Chantratita N."/>
            <person name="Dance D.A."/>
        </authorList>
    </citation>
    <scope>NUCLEOTIDE SEQUENCE</scope>
    <source>
        <strain evidence="2">SBXCC001</strain>
    </source>
</reference>
<proteinExistence type="predicted"/>
<name>A0AAW9CQP5_BURTH</name>
<accession>A0AAW9CQP5</accession>
<evidence type="ECO:0000256" key="1">
    <source>
        <dbReference type="SAM" id="MobiDB-lite"/>
    </source>
</evidence>